<dbReference type="InterPro" id="IPR001638">
    <property type="entry name" value="Solute-binding_3/MltF_N"/>
</dbReference>
<feature type="domain" description="Solute-binding protein family 3/N-terminal" evidence="6">
    <location>
        <begin position="43"/>
        <end position="273"/>
    </location>
</feature>
<dbReference type="Pfam" id="PF00497">
    <property type="entry name" value="SBP_bac_3"/>
    <property type="match status" value="1"/>
</dbReference>
<dbReference type="RefSeq" id="WP_123692235.1">
    <property type="nucleotide sequence ID" value="NZ_AP019700.1"/>
</dbReference>
<evidence type="ECO:0000313" key="7">
    <source>
        <dbReference type="EMBL" id="ROP84362.1"/>
    </source>
</evidence>
<evidence type="ECO:0000256" key="3">
    <source>
        <dbReference type="ARBA" id="ARBA00022729"/>
    </source>
</evidence>
<dbReference type="InterPro" id="IPR018313">
    <property type="entry name" value="SBP_3_CS"/>
</dbReference>
<sequence>MASLLARGLLPALFGASLAMASAAASSDAEAGPTLDAVKARGALVCAMNGSRPGFSVVDSKGEWTGLEVDVCRAIAAAVLGDAGKVQYVKSTTQTRLTVLQTGEVDVTLSNVTWTYGRDADLGLDFITPTFYDGQGFMVPKKLGVKSVKELDGATICVRPGSTSERIIADAQAKYSIKITLVVIEDQKELNTAFFGGRCDVFVQTTSGLSAIRAAVAPNPEDFVILPEVFGKDPMGPVVRQGDPQWRDIVQWTVFALFEAEERGITSKNVDQMRRDSKEAEVQRLLGTAGGSSGKGLGLDPEWAYRVIKQVGNYAEIYDRSLGDGSKLKLSRGVNQQWTNGGLLYAPPF</sequence>
<evidence type="ECO:0000313" key="8">
    <source>
        <dbReference type="Proteomes" id="UP000278222"/>
    </source>
</evidence>
<evidence type="ECO:0000256" key="5">
    <source>
        <dbReference type="SAM" id="SignalP"/>
    </source>
</evidence>
<keyword evidence="3 5" id="KW-0732">Signal</keyword>
<dbReference type="SUPFAM" id="SSF53850">
    <property type="entry name" value="Periplasmic binding protein-like II"/>
    <property type="match status" value="1"/>
</dbReference>
<dbReference type="Gene3D" id="3.40.190.10">
    <property type="entry name" value="Periplasmic binding protein-like II"/>
    <property type="match status" value="2"/>
</dbReference>
<dbReference type="PROSITE" id="PS01039">
    <property type="entry name" value="SBP_BACTERIAL_3"/>
    <property type="match status" value="1"/>
</dbReference>
<feature type="signal peptide" evidence="5">
    <location>
        <begin position="1"/>
        <end position="31"/>
    </location>
</feature>
<organism evidence="7 8">
    <name type="scientific">Stella humosa</name>
    <dbReference type="NCBI Taxonomy" id="94"/>
    <lineage>
        <taxon>Bacteria</taxon>
        <taxon>Pseudomonadati</taxon>
        <taxon>Pseudomonadota</taxon>
        <taxon>Alphaproteobacteria</taxon>
        <taxon>Rhodospirillales</taxon>
        <taxon>Stellaceae</taxon>
        <taxon>Stella</taxon>
    </lineage>
</organism>
<dbReference type="AlphaFoldDB" id="A0A3N1KY54"/>
<dbReference type="PANTHER" id="PTHR30085">
    <property type="entry name" value="AMINO ACID ABC TRANSPORTER PERMEASE"/>
    <property type="match status" value="1"/>
</dbReference>
<dbReference type="CDD" id="cd13692">
    <property type="entry name" value="PBP2_BztA"/>
    <property type="match status" value="1"/>
</dbReference>
<comment type="caution">
    <text evidence="7">The sequence shown here is derived from an EMBL/GenBank/DDBJ whole genome shotgun (WGS) entry which is preliminary data.</text>
</comment>
<proteinExistence type="inferred from homology"/>
<dbReference type="GO" id="GO:0006865">
    <property type="term" value="P:amino acid transport"/>
    <property type="evidence" value="ECO:0007669"/>
    <property type="project" value="TreeGrafter"/>
</dbReference>
<dbReference type="SMART" id="SM00062">
    <property type="entry name" value="PBPb"/>
    <property type="match status" value="1"/>
</dbReference>
<evidence type="ECO:0000256" key="2">
    <source>
        <dbReference type="ARBA" id="ARBA00022448"/>
    </source>
</evidence>
<dbReference type="OrthoDB" id="9777941at2"/>
<dbReference type="EMBL" id="RJKX01000015">
    <property type="protein sequence ID" value="ROP84362.1"/>
    <property type="molecule type" value="Genomic_DNA"/>
</dbReference>
<name>A0A3N1KY54_9PROT</name>
<reference evidence="7 8" key="1">
    <citation type="submission" date="2018-11" db="EMBL/GenBank/DDBJ databases">
        <title>Genomic Encyclopedia of Type Strains, Phase IV (KMG-IV): sequencing the most valuable type-strain genomes for metagenomic binning, comparative biology and taxonomic classification.</title>
        <authorList>
            <person name="Goeker M."/>
        </authorList>
    </citation>
    <scope>NUCLEOTIDE SEQUENCE [LARGE SCALE GENOMIC DNA]</scope>
    <source>
        <strain evidence="7 8">DSM 5900</strain>
    </source>
</reference>
<evidence type="ECO:0000256" key="1">
    <source>
        <dbReference type="ARBA" id="ARBA00010333"/>
    </source>
</evidence>
<evidence type="ECO:0000256" key="4">
    <source>
        <dbReference type="RuleBase" id="RU003744"/>
    </source>
</evidence>
<dbReference type="InterPro" id="IPR051455">
    <property type="entry name" value="Bact_solute-bind_prot3"/>
</dbReference>
<evidence type="ECO:0000259" key="6">
    <source>
        <dbReference type="SMART" id="SM00062"/>
    </source>
</evidence>
<feature type="chain" id="PRO_5018098258" evidence="5">
    <location>
        <begin position="32"/>
        <end position="349"/>
    </location>
</feature>
<protein>
    <submittedName>
        <fullName evidence="7">Amino acid ABC transporter substrate-binding protein (PAAT family)</fullName>
    </submittedName>
</protein>
<dbReference type="PANTHER" id="PTHR30085:SF7">
    <property type="entry name" value="AMINO-ACID ABC TRANSPORTER-BINDING PROTEIN YHDW-RELATED"/>
    <property type="match status" value="1"/>
</dbReference>
<dbReference type="Proteomes" id="UP000278222">
    <property type="component" value="Unassembled WGS sequence"/>
</dbReference>
<gene>
    <name evidence="7" type="ORF">EDC65_3713</name>
</gene>
<comment type="similarity">
    <text evidence="1 4">Belongs to the bacterial solute-binding protein 3 family.</text>
</comment>
<keyword evidence="8" id="KW-1185">Reference proteome</keyword>
<accession>A0A3N1KY54</accession>
<keyword evidence="2" id="KW-0813">Transport</keyword>